<dbReference type="Proteomes" id="UP000183947">
    <property type="component" value="Unassembled WGS sequence"/>
</dbReference>
<gene>
    <name evidence="1" type="ORF">SAMN02746009_00858</name>
</gene>
<evidence type="ECO:0008006" key="3">
    <source>
        <dbReference type="Google" id="ProtNLM"/>
    </source>
</evidence>
<name>A0A1M6S226_9BACT</name>
<organism evidence="1 2">
    <name type="scientific">Hymenobacter psychrotolerans DSM 18569</name>
    <dbReference type="NCBI Taxonomy" id="1121959"/>
    <lineage>
        <taxon>Bacteria</taxon>
        <taxon>Pseudomonadati</taxon>
        <taxon>Bacteroidota</taxon>
        <taxon>Cytophagia</taxon>
        <taxon>Cytophagales</taxon>
        <taxon>Hymenobacteraceae</taxon>
        <taxon>Hymenobacter</taxon>
    </lineage>
</organism>
<proteinExistence type="predicted"/>
<accession>A0A1M6S226</accession>
<keyword evidence="2" id="KW-1185">Reference proteome</keyword>
<sequence length="135" mass="15686">MPLVAYRPEYRIYLDETLNHLVYERLEELTLAPDLPFYLADIERALRQMQPGFTLLCDLRRTLGPNLKVLPLFQASREMLLHAGVGMVVEVHSPQPSMRRLTQMLRRKTALPTSQFTTLEEAEAFLQDFRLSVAR</sequence>
<protein>
    <recommendedName>
        <fullName evidence="3">SpoIIAA-like</fullName>
    </recommendedName>
</protein>
<reference evidence="2" key="1">
    <citation type="submission" date="2016-11" db="EMBL/GenBank/DDBJ databases">
        <authorList>
            <person name="Varghese N."/>
            <person name="Submissions S."/>
        </authorList>
    </citation>
    <scope>NUCLEOTIDE SEQUENCE [LARGE SCALE GENOMIC DNA]</scope>
    <source>
        <strain evidence="2">DSM 18569</strain>
    </source>
</reference>
<evidence type="ECO:0000313" key="1">
    <source>
        <dbReference type="EMBL" id="SHK38884.1"/>
    </source>
</evidence>
<dbReference type="AlphaFoldDB" id="A0A1M6S226"/>
<evidence type="ECO:0000313" key="2">
    <source>
        <dbReference type="Proteomes" id="UP000183947"/>
    </source>
</evidence>
<dbReference type="EMBL" id="FRAS01000002">
    <property type="protein sequence ID" value="SHK38884.1"/>
    <property type="molecule type" value="Genomic_DNA"/>
</dbReference>